<evidence type="ECO:0000313" key="8">
    <source>
        <dbReference type="EMBL" id="PON89644.1"/>
    </source>
</evidence>
<feature type="transmembrane region" description="Helical" evidence="6">
    <location>
        <begin position="264"/>
        <end position="287"/>
    </location>
</feature>
<dbReference type="InterPro" id="IPR030184">
    <property type="entry name" value="WAT1-related"/>
</dbReference>
<dbReference type="AlphaFoldDB" id="A0A2P5EVS6"/>
<proteinExistence type="inferred from homology"/>
<protein>
    <recommendedName>
        <fullName evidence="6">WAT1-related protein</fullName>
    </recommendedName>
</protein>
<dbReference type="EMBL" id="JXTC01000091">
    <property type="protein sequence ID" value="PON89644.1"/>
    <property type="molecule type" value="Genomic_DNA"/>
</dbReference>
<feature type="transmembrane region" description="Helical" evidence="6">
    <location>
        <begin position="231"/>
        <end position="252"/>
    </location>
</feature>
<reference evidence="9" key="1">
    <citation type="submission" date="2016-06" db="EMBL/GenBank/DDBJ databases">
        <title>Parallel loss of symbiosis genes in relatives of nitrogen-fixing non-legume Parasponia.</title>
        <authorList>
            <person name="Van Velzen R."/>
            <person name="Holmer R."/>
            <person name="Bu F."/>
            <person name="Rutten L."/>
            <person name="Van Zeijl A."/>
            <person name="Liu W."/>
            <person name="Santuari L."/>
            <person name="Cao Q."/>
            <person name="Sharma T."/>
            <person name="Shen D."/>
            <person name="Roswanjaya Y."/>
            <person name="Wardhani T."/>
            <person name="Kalhor M.S."/>
            <person name="Jansen J."/>
            <person name="Van den Hoogen J."/>
            <person name="Gungor B."/>
            <person name="Hartog M."/>
            <person name="Hontelez J."/>
            <person name="Verver J."/>
            <person name="Yang W.-C."/>
            <person name="Schijlen E."/>
            <person name="Repin R."/>
            <person name="Schilthuizen M."/>
            <person name="Schranz E."/>
            <person name="Heidstra R."/>
            <person name="Miyata K."/>
            <person name="Fedorova E."/>
            <person name="Kohlen W."/>
            <person name="Bisseling T."/>
            <person name="Smit S."/>
            <person name="Geurts R."/>
        </authorList>
    </citation>
    <scope>NUCLEOTIDE SEQUENCE [LARGE SCALE GENOMIC DNA]</scope>
    <source>
        <strain evidence="9">cv. RG33-2</strain>
    </source>
</reference>
<dbReference type="GO" id="GO:0016020">
    <property type="term" value="C:membrane"/>
    <property type="evidence" value="ECO:0007669"/>
    <property type="project" value="UniProtKB-SubCell"/>
</dbReference>
<keyword evidence="3 6" id="KW-0812">Transmembrane</keyword>
<keyword evidence="9" id="KW-1185">Reference proteome</keyword>
<keyword evidence="4 6" id="KW-1133">Transmembrane helix</keyword>
<organism evidence="8 9">
    <name type="scientific">Trema orientale</name>
    <name type="common">Charcoal tree</name>
    <name type="synonym">Celtis orientalis</name>
    <dbReference type="NCBI Taxonomy" id="63057"/>
    <lineage>
        <taxon>Eukaryota</taxon>
        <taxon>Viridiplantae</taxon>
        <taxon>Streptophyta</taxon>
        <taxon>Embryophyta</taxon>
        <taxon>Tracheophyta</taxon>
        <taxon>Spermatophyta</taxon>
        <taxon>Magnoliopsida</taxon>
        <taxon>eudicotyledons</taxon>
        <taxon>Gunneridae</taxon>
        <taxon>Pentapetalae</taxon>
        <taxon>rosids</taxon>
        <taxon>fabids</taxon>
        <taxon>Rosales</taxon>
        <taxon>Cannabaceae</taxon>
        <taxon>Trema</taxon>
    </lineage>
</organism>
<comment type="caution">
    <text evidence="8">The sequence shown here is derived from an EMBL/GenBank/DDBJ whole genome shotgun (WGS) entry which is preliminary data.</text>
</comment>
<dbReference type="Pfam" id="PF00892">
    <property type="entry name" value="EamA"/>
    <property type="match status" value="2"/>
</dbReference>
<sequence>MEEQGISRSVRGRSKREILIEEATPYILAIFVNICFAGFNIVTKVSLDQGMSCYVLLAYSNAFGTLASTPLALIFERKHVRKISLLVLRDAFFLGFIGSVLGRVLYFVGLQYTSPIFASAMFNLLPSITFIFAVICRMEKMEISNNSSRAKVAGTIVAFSGAALMTLYKGVTVVSMHSLIYNSHHSVSSSSKLSSNKNWIKGSLLLIISLILLSGFYVLQGKSLKRYSAPITLTSLMCLSGTLVSIIIVAILDHKANWRLSWNIALLGPLYNGVVMCAIITCVQILVIQRRGPVFLTAFRPLSTIVVGIIQLFILGEALHMGSIVGTVLIILGLYVTIWGKEKEIKEIKMQNPLDDAIA</sequence>
<evidence type="ECO:0000256" key="6">
    <source>
        <dbReference type="RuleBase" id="RU363077"/>
    </source>
</evidence>
<evidence type="ECO:0000256" key="1">
    <source>
        <dbReference type="ARBA" id="ARBA00004141"/>
    </source>
</evidence>
<dbReference type="STRING" id="63057.A0A2P5EVS6"/>
<gene>
    <name evidence="8" type="primary">TorWAT32</name>
    <name evidence="8" type="ORF">TorRG33x02_144780</name>
</gene>
<evidence type="ECO:0000256" key="5">
    <source>
        <dbReference type="ARBA" id="ARBA00023136"/>
    </source>
</evidence>
<evidence type="ECO:0000256" key="3">
    <source>
        <dbReference type="ARBA" id="ARBA00022692"/>
    </source>
</evidence>
<feature type="domain" description="EamA" evidence="7">
    <location>
        <begin position="204"/>
        <end position="338"/>
    </location>
</feature>
<feature type="transmembrane region" description="Helical" evidence="6">
    <location>
        <begin position="23"/>
        <end position="42"/>
    </location>
</feature>
<dbReference type="SUPFAM" id="SSF103481">
    <property type="entry name" value="Multidrug resistance efflux transporter EmrE"/>
    <property type="match status" value="2"/>
</dbReference>
<feature type="transmembrane region" description="Helical" evidence="6">
    <location>
        <begin position="294"/>
        <end position="314"/>
    </location>
</feature>
<evidence type="ECO:0000256" key="4">
    <source>
        <dbReference type="ARBA" id="ARBA00022989"/>
    </source>
</evidence>
<dbReference type="InterPro" id="IPR000620">
    <property type="entry name" value="EamA_dom"/>
</dbReference>
<accession>A0A2P5EVS6</accession>
<feature type="transmembrane region" description="Helical" evidence="6">
    <location>
        <begin position="87"/>
        <end position="110"/>
    </location>
</feature>
<feature type="transmembrane region" description="Helical" evidence="6">
    <location>
        <begin position="54"/>
        <end position="75"/>
    </location>
</feature>
<evidence type="ECO:0000313" key="9">
    <source>
        <dbReference type="Proteomes" id="UP000237000"/>
    </source>
</evidence>
<keyword evidence="5 6" id="KW-0472">Membrane</keyword>
<evidence type="ECO:0000256" key="2">
    <source>
        <dbReference type="ARBA" id="ARBA00007635"/>
    </source>
</evidence>
<evidence type="ECO:0000259" key="7">
    <source>
        <dbReference type="Pfam" id="PF00892"/>
    </source>
</evidence>
<comment type="subcellular location">
    <subcellularLocation>
        <location evidence="1 6">Membrane</location>
        <topology evidence="1 6">Multi-pass membrane protein</topology>
    </subcellularLocation>
</comment>
<dbReference type="InterPro" id="IPR037185">
    <property type="entry name" value="EmrE-like"/>
</dbReference>
<feature type="domain" description="EamA" evidence="7">
    <location>
        <begin position="26"/>
        <end position="166"/>
    </location>
</feature>
<feature type="transmembrane region" description="Helical" evidence="6">
    <location>
        <begin position="156"/>
        <end position="179"/>
    </location>
</feature>
<dbReference type="PANTHER" id="PTHR31218">
    <property type="entry name" value="WAT1-RELATED PROTEIN"/>
    <property type="match status" value="1"/>
</dbReference>
<feature type="transmembrane region" description="Helical" evidence="6">
    <location>
        <begin position="116"/>
        <end position="135"/>
    </location>
</feature>
<dbReference type="OrthoDB" id="1931790at2759"/>
<dbReference type="GO" id="GO:0022857">
    <property type="term" value="F:transmembrane transporter activity"/>
    <property type="evidence" value="ECO:0007669"/>
    <property type="project" value="InterPro"/>
</dbReference>
<feature type="transmembrane region" description="Helical" evidence="6">
    <location>
        <begin position="199"/>
        <end position="219"/>
    </location>
</feature>
<name>A0A2P5EVS6_TREOI</name>
<comment type="similarity">
    <text evidence="2 6">Belongs to the drug/metabolite transporter (DMT) superfamily. Plant drug/metabolite exporter (P-DME) (TC 2.A.7.4) family.</text>
</comment>
<feature type="transmembrane region" description="Helical" evidence="6">
    <location>
        <begin position="320"/>
        <end position="340"/>
    </location>
</feature>
<dbReference type="InParanoid" id="A0A2P5EVS6"/>
<dbReference type="Proteomes" id="UP000237000">
    <property type="component" value="Unassembled WGS sequence"/>
</dbReference>